<accession>A0AAV6KMH2</accession>
<dbReference type="AlphaFoldDB" id="A0AAV6KMH2"/>
<sequence length="219" mass="24164">MGSFDLQSSSPYGRRPLFFRRAAVGYRHPLPQPPPATAAAPCRLPVLMVGGSSTASGSSFSAVDAESCLLSLIGFSVSVLFFCMWQYSRCRRVSLWGPDFCFFFGCDLVFLPFACVRGSRVRPDQSPLSSIWFRSVPPVKFSPSRPDRSFSCLLLDSIGPPGEVFPFPSQSVLFLFFVGIRSVPPVKFPPSRPDRSFSPVPGSVDCSHRLCFTSLMHFL</sequence>
<dbReference type="Proteomes" id="UP000823749">
    <property type="component" value="Chromosome 4"/>
</dbReference>
<evidence type="ECO:0000313" key="2">
    <source>
        <dbReference type="Proteomes" id="UP000823749"/>
    </source>
</evidence>
<organism evidence="1 2">
    <name type="scientific">Rhododendron griersonianum</name>
    <dbReference type="NCBI Taxonomy" id="479676"/>
    <lineage>
        <taxon>Eukaryota</taxon>
        <taxon>Viridiplantae</taxon>
        <taxon>Streptophyta</taxon>
        <taxon>Embryophyta</taxon>
        <taxon>Tracheophyta</taxon>
        <taxon>Spermatophyta</taxon>
        <taxon>Magnoliopsida</taxon>
        <taxon>eudicotyledons</taxon>
        <taxon>Gunneridae</taxon>
        <taxon>Pentapetalae</taxon>
        <taxon>asterids</taxon>
        <taxon>Ericales</taxon>
        <taxon>Ericaceae</taxon>
        <taxon>Ericoideae</taxon>
        <taxon>Rhodoreae</taxon>
        <taxon>Rhododendron</taxon>
    </lineage>
</organism>
<protein>
    <submittedName>
        <fullName evidence="1">Uncharacterized protein</fullName>
    </submittedName>
</protein>
<dbReference type="EMBL" id="JACTNZ010000004">
    <property type="protein sequence ID" value="KAG5553762.1"/>
    <property type="molecule type" value="Genomic_DNA"/>
</dbReference>
<keyword evidence="2" id="KW-1185">Reference proteome</keyword>
<comment type="caution">
    <text evidence="1">The sequence shown here is derived from an EMBL/GenBank/DDBJ whole genome shotgun (WGS) entry which is preliminary data.</text>
</comment>
<gene>
    <name evidence="1" type="ORF">RHGRI_011595</name>
</gene>
<evidence type="ECO:0000313" key="1">
    <source>
        <dbReference type="EMBL" id="KAG5553762.1"/>
    </source>
</evidence>
<name>A0AAV6KMH2_9ERIC</name>
<reference evidence="1" key="1">
    <citation type="submission" date="2020-08" db="EMBL/GenBank/DDBJ databases">
        <title>Plant Genome Project.</title>
        <authorList>
            <person name="Zhang R.-G."/>
        </authorList>
    </citation>
    <scope>NUCLEOTIDE SEQUENCE</scope>
    <source>
        <strain evidence="1">WSP0</strain>
        <tissue evidence="1">Leaf</tissue>
    </source>
</reference>
<proteinExistence type="predicted"/>